<evidence type="ECO:0000313" key="14">
    <source>
        <dbReference type="EMBL" id="OTG05205.1"/>
    </source>
</evidence>
<keyword evidence="15" id="KW-1185">Reference proteome</keyword>
<gene>
    <name evidence="14" type="ORF">HannXRQ_Chr12g0370991</name>
    <name evidence="13" type="ORF">HanXRQr2_Chr12g0542151</name>
</gene>
<dbReference type="EMBL" id="CM007901">
    <property type="protein sequence ID" value="OTG05205.1"/>
    <property type="molecule type" value="Genomic_DNA"/>
</dbReference>
<reference evidence="13" key="3">
    <citation type="submission" date="2020-06" db="EMBL/GenBank/DDBJ databases">
        <title>Helianthus annuus Genome sequencing and assembly Release 2.</title>
        <authorList>
            <person name="Gouzy J."/>
            <person name="Langlade N."/>
            <person name="Munos S."/>
        </authorList>
    </citation>
    <scope>NUCLEOTIDE SEQUENCE</scope>
    <source>
        <tissue evidence="13">Leaves</tissue>
    </source>
</reference>
<keyword evidence="14" id="KW-0830">Ubiquinone</keyword>
<dbReference type="InterPro" id="IPR000440">
    <property type="entry name" value="NADH_UbQ/plastoQ_OxRdtase_su3"/>
</dbReference>
<evidence type="ECO:0000256" key="6">
    <source>
        <dbReference type="ARBA" id="ARBA00022692"/>
    </source>
</evidence>
<dbReference type="InterPro" id="IPR038430">
    <property type="entry name" value="NDAH_ubi_oxred_su3_sf"/>
</dbReference>
<accession>A0A251T253</accession>
<reference evidence="14" key="2">
    <citation type="submission" date="2017-02" db="EMBL/GenBank/DDBJ databases">
        <title>Sunflower complete genome.</title>
        <authorList>
            <person name="Langlade N."/>
            <person name="Munos S."/>
        </authorList>
    </citation>
    <scope>NUCLEOTIDE SEQUENCE [LARGE SCALE GENOMIC DNA]</scope>
    <source>
        <tissue evidence="14">Leaves</tissue>
    </source>
</reference>
<feature type="chain" id="PRO_5041060033" description="NADH-ubiquinone oxidoreductase chain 3" evidence="12">
    <location>
        <begin position="20"/>
        <end position="163"/>
    </location>
</feature>
<evidence type="ECO:0000256" key="12">
    <source>
        <dbReference type="SAM" id="SignalP"/>
    </source>
</evidence>
<dbReference type="PANTHER" id="PTHR11058">
    <property type="entry name" value="NADH-UBIQUINONE OXIDOREDUCTASE CHAIN 3"/>
    <property type="match status" value="1"/>
</dbReference>
<protein>
    <recommendedName>
        <fullName evidence="4">NADH-ubiquinone oxidoreductase chain 3</fullName>
    </recommendedName>
    <alternativeName>
        <fullName evidence="10">NADH dehydrogenase subunit 3</fullName>
    </alternativeName>
</protein>
<feature type="signal peptide" evidence="12">
    <location>
        <begin position="1"/>
        <end position="19"/>
    </location>
</feature>
<evidence type="ECO:0000256" key="11">
    <source>
        <dbReference type="ARBA" id="ARBA00049551"/>
    </source>
</evidence>
<comment type="subcellular location">
    <subcellularLocation>
        <location evidence="2">Membrane</location>
    </subcellularLocation>
</comment>
<keyword evidence="8" id="KW-1133">Transmembrane helix</keyword>
<dbReference type="Gene3D" id="1.20.58.1610">
    <property type="entry name" value="NADH:ubiquinone/plastoquinone oxidoreductase, chain 3"/>
    <property type="match status" value="2"/>
</dbReference>
<keyword evidence="9" id="KW-0472">Membrane</keyword>
<dbReference type="InParanoid" id="A0A251T253"/>
<dbReference type="Proteomes" id="UP000215914">
    <property type="component" value="Chromosome 12"/>
</dbReference>
<reference evidence="13 15" key="1">
    <citation type="journal article" date="2017" name="Nature">
        <title>The sunflower genome provides insights into oil metabolism, flowering and Asterid evolution.</title>
        <authorList>
            <person name="Badouin H."/>
            <person name="Gouzy J."/>
            <person name="Grassa C.J."/>
            <person name="Murat F."/>
            <person name="Staton S.E."/>
            <person name="Cottret L."/>
            <person name="Lelandais-Briere C."/>
            <person name="Owens G.L."/>
            <person name="Carrere S."/>
            <person name="Mayjonade B."/>
            <person name="Legrand L."/>
            <person name="Gill N."/>
            <person name="Kane N.C."/>
            <person name="Bowers J.E."/>
            <person name="Hubner S."/>
            <person name="Bellec A."/>
            <person name="Berard A."/>
            <person name="Berges H."/>
            <person name="Blanchet N."/>
            <person name="Boniface M.C."/>
            <person name="Brunel D."/>
            <person name="Catrice O."/>
            <person name="Chaidir N."/>
            <person name="Claudel C."/>
            <person name="Donnadieu C."/>
            <person name="Faraut T."/>
            <person name="Fievet G."/>
            <person name="Helmstetter N."/>
            <person name="King M."/>
            <person name="Knapp S.J."/>
            <person name="Lai Z."/>
            <person name="Le Paslier M.C."/>
            <person name="Lippi Y."/>
            <person name="Lorenzon L."/>
            <person name="Mandel J.R."/>
            <person name="Marage G."/>
            <person name="Marchand G."/>
            <person name="Marquand E."/>
            <person name="Bret-Mestries E."/>
            <person name="Morien E."/>
            <person name="Nambeesan S."/>
            <person name="Nguyen T."/>
            <person name="Pegot-Espagnet P."/>
            <person name="Pouilly N."/>
            <person name="Raftis F."/>
            <person name="Sallet E."/>
            <person name="Schiex T."/>
            <person name="Thomas J."/>
            <person name="Vandecasteele C."/>
            <person name="Vares D."/>
            <person name="Vear F."/>
            <person name="Vautrin S."/>
            <person name="Crespi M."/>
            <person name="Mangin B."/>
            <person name="Burke J.M."/>
            <person name="Salse J."/>
            <person name="Munos S."/>
            <person name="Vincourt P."/>
            <person name="Rieseberg L.H."/>
            <person name="Langlade N.B."/>
        </authorList>
    </citation>
    <scope>NUCLEOTIDE SEQUENCE [LARGE SCALE GENOMIC DNA]</scope>
    <source>
        <strain evidence="15">cv. SF193</strain>
        <tissue evidence="13">Leaves</tissue>
    </source>
</reference>
<name>A0A251T253_HELAN</name>
<proteinExistence type="inferred from homology"/>
<keyword evidence="6" id="KW-0812">Transmembrane</keyword>
<dbReference type="GO" id="GO:0030964">
    <property type="term" value="C:NADH dehydrogenase complex"/>
    <property type="evidence" value="ECO:0000318"/>
    <property type="project" value="GO_Central"/>
</dbReference>
<dbReference type="EMBL" id="MNCJ02000327">
    <property type="protein sequence ID" value="KAF5777980.1"/>
    <property type="molecule type" value="Genomic_DNA"/>
</dbReference>
<evidence type="ECO:0000256" key="4">
    <source>
        <dbReference type="ARBA" id="ARBA00021007"/>
    </source>
</evidence>
<dbReference type="PANTHER" id="PTHR11058:SF9">
    <property type="entry name" value="NADH-UBIQUINONE OXIDOREDUCTASE CHAIN 3"/>
    <property type="match status" value="1"/>
</dbReference>
<comment type="function">
    <text evidence="1">Core subunit of the mitochondrial membrane respiratory chain NADH dehydrogenase (Complex I) that is believed to belong to the minimal assembly required for catalysis. Complex I functions in the transfer of electrons from NADH to the respiratory chain. The immediate electron acceptor for the enzyme is believed to be ubiquinone.</text>
</comment>
<comment type="catalytic activity">
    <reaction evidence="11">
        <text>a ubiquinone + NADH + 5 H(+)(in) = a ubiquinol + NAD(+) + 4 H(+)(out)</text>
        <dbReference type="Rhea" id="RHEA:29091"/>
        <dbReference type="Rhea" id="RHEA-COMP:9565"/>
        <dbReference type="Rhea" id="RHEA-COMP:9566"/>
        <dbReference type="ChEBI" id="CHEBI:15378"/>
        <dbReference type="ChEBI" id="CHEBI:16389"/>
        <dbReference type="ChEBI" id="CHEBI:17976"/>
        <dbReference type="ChEBI" id="CHEBI:57540"/>
        <dbReference type="ChEBI" id="CHEBI:57945"/>
        <dbReference type="EC" id="7.1.1.2"/>
    </reaction>
</comment>
<dbReference type="Pfam" id="PF00507">
    <property type="entry name" value="Oxidored_q4"/>
    <property type="match status" value="2"/>
</dbReference>
<evidence type="ECO:0000313" key="15">
    <source>
        <dbReference type="Proteomes" id="UP000215914"/>
    </source>
</evidence>
<evidence type="ECO:0000256" key="2">
    <source>
        <dbReference type="ARBA" id="ARBA00004370"/>
    </source>
</evidence>
<dbReference type="Gramene" id="mRNA:HanXRQr2_Chr12g0542151">
    <property type="protein sequence ID" value="CDS:HanXRQr2_Chr12g0542151.1"/>
    <property type="gene ID" value="HanXRQr2_Chr12g0542151"/>
</dbReference>
<dbReference type="GO" id="GO:0008137">
    <property type="term" value="F:NADH dehydrogenase (ubiquinone) activity"/>
    <property type="evidence" value="ECO:0000318"/>
    <property type="project" value="GO_Central"/>
</dbReference>
<evidence type="ECO:0000256" key="3">
    <source>
        <dbReference type="ARBA" id="ARBA00008472"/>
    </source>
</evidence>
<evidence type="ECO:0000256" key="10">
    <source>
        <dbReference type="ARBA" id="ARBA00031029"/>
    </source>
</evidence>
<keyword evidence="5" id="KW-0813">Transport</keyword>
<evidence type="ECO:0000256" key="9">
    <source>
        <dbReference type="ARBA" id="ARBA00023136"/>
    </source>
</evidence>
<dbReference type="STRING" id="4232.A0A251T253"/>
<comment type="similarity">
    <text evidence="3">Belongs to the complex I subunit 3 family.</text>
</comment>
<evidence type="ECO:0000256" key="7">
    <source>
        <dbReference type="ARBA" id="ARBA00022967"/>
    </source>
</evidence>
<keyword evidence="7" id="KW-1278">Translocase</keyword>
<evidence type="ECO:0000256" key="8">
    <source>
        <dbReference type="ARBA" id="ARBA00022989"/>
    </source>
</evidence>
<evidence type="ECO:0000256" key="1">
    <source>
        <dbReference type="ARBA" id="ARBA00003257"/>
    </source>
</evidence>
<dbReference type="AlphaFoldDB" id="A0A251T253"/>
<evidence type="ECO:0000313" key="13">
    <source>
        <dbReference type="EMBL" id="KAF5777980.1"/>
    </source>
</evidence>
<evidence type="ECO:0000256" key="5">
    <source>
        <dbReference type="ARBA" id="ARBA00022448"/>
    </source>
</evidence>
<sequence length="163" mass="18190">MPEFAPICIYLVIIPVVSLNPLDVPFPFASNSLTYLEKLSAYEYGSDPFGDARSFFDIRFYLVSILFIGSDPFGDARSFFDIRFYLVSILFIIPNPKVIFFFPGGGVGLPLNKIDPFGSRYIMAFYWISSLMEKGCFGPGVTTSDSAKIGVGEGQKSRTRCLR</sequence>
<organism evidence="14 15">
    <name type="scientific">Helianthus annuus</name>
    <name type="common">Common sunflower</name>
    <dbReference type="NCBI Taxonomy" id="4232"/>
    <lineage>
        <taxon>Eukaryota</taxon>
        <taxon>Viridiplantae</taxon>
        <taxon>Streptophyta</taxon>
        <taxon>Embryophyta</taxon>
        <taxon>Tracheophyta</taxon>
        <taxon>Spermatophyta</taxon>
        <taxon>Magnoliopsida</taxon>
        <taxon>eudicotyledons</taxon>
        <taxon>Gunneridae</taxon>
        <taxon>Pentapetalae</taxon>
        <taxon>asterids</taxon>
        <taxon>campanulids</taxon>
        <taxon>Asterales</taxon>
        <taxon>Asteraceae</taxon>
        <taxon>Asteroideae</taxon>
        <taxon>Heliantheae alliance</taxon>
        <taxon>Heliantheae</taxon>
        <taxon>Helianthus</taxon>
    </lineage>
</organism>
<keyword evidence="12" id="KW-0732">Signal</keyword>